<evidence type="ECO:0000256" key="4">
    <source>
        <dbReference type="ARBA" id="ARBA00022753"/>
    </source>
</evidence>
<dbReference type="AlphaFoldDB" id="A0A834IXZ6"/>
<keyword evidence="5" id="KW-0968">Cytoplasmic vesicle</keyword>
<dbReference type="PANTHER" id="PTHR13364">
    <property type="entry name" value="DEFECTIVE SPERMATOGENESIS PROTEIN 39"/>
    <property type="match status" value="1"/>
</dbReference>
<comment type="subcellular location">
    <subcellularLocation>
        <location evidence="2">Cytoplasmic vesicle</location>
    </subcellularLocation>
    <subcellularLocation>
        <location evidence="1">Early endosome</location>
    </subcellularLocation>
    <subcellularLocation>
        <location evidence="3">Late endosome</location>
    </subcellularLocation>
</comment>
<keyword evidence="4" id="KW-0967">Endosome</keyword>
<gene>
    <name evidence="7" type="ORF">GWI33_001395</name>
</gene>
<proteinExistence type="predicted"/>
<dbReference type="EMBL" id="JAACXV010000013">
    <property type="protein sequence ID" value="KAF7287422.1"/>
    <property type="molecule type" value="Genomic_DNA"/>
</dbReference>
<evidence type="ECO:0000256" key="1">
    <source>
        <dbReference type="ARBA" id="ARBA00004412"/>
    </source>
</evidence>
<sequence>MSKADDDCWNTSNVSGFNFDDDDDSLDQTSQDFIFQSLEESFDLPIHLLVSKASMDIILENDKSTLLTPVSSVGETIKKMVHGHTYTLQHYVKFQDKMKLLDLALDSCDANVIIKVIIYLKTTLKRNIFYHQLSKRKIGVKHYAHYLITKNLLEELSDFYMATGNSNLMVYIFYLTAHGLVNKSQIQKRIQQFTVQHLQEVNSNVKQEISDFLQMINYQIENQCSTSSVINQLVDLCRIQLERHQNMDEILSFKKNFKIDDFTFDWTLVNVLCTMKLWNQIKDYFLKTNWLTKRNVLKSSISSEAFLDILHKHDTPKEILESVLACISDHDKAVFLASLYKCHNFVIQYYIQQKDRQSLFNYKEKVLPHTPEYYLIESSLQSMEKKRRN</sequence>
<evidence type="ECO:0000256" key="3">
    <source>
        <dbReference type="ARBA" id="ARBA00004603"/>
    </source>
</evidence>
<dbReference type="InterPro" id="IPR040057">
    <property type="entry name" value="Spe-39"/>
</dbReference>
<comment type="caution">
    <text evidence="7">The sequence shown here is derived from an EMBL/GenBank/DDBJ whole genome shotgun (WGS) entry which is preliminary data.</text>
</comment>
<evidence type="ECO:0000256" key="2">
    <source>
        <dbReference type="ARBA" id="ARBA00004541"/>
    </source>
</evidence>
<dbReference type="PANTHER" id="PTHR13364:SF6">
    <property type="entry name" value="SPERMATOGENESIS-DEFECTIVE PROTEIN 39 HOMOLOG"/>
    <property type="match status" value="1"/>
</dbReference>
<dbReference type="Proteomes" id="UP000625711">
    <property type="component" value="Unassembled WGS sequence"/>
</dbReference>
<organism evidence="7 8">
    <name type="scientific">Rhynchophorus ferrugineus</name>
    <name type="common">Red palm weevil</name>
    <name type="synonym">Curculio ferrugineus</name>
    <dbReference type="NCBI Taxonomy" id="354439"/>
    <lineage>
        <taxon>Eukaryota</taxon>
        <taxon>Metazoa</taxon>
        <taxon>Ecdysozoa</taxon>
        <taxon>Arthropoda</taxon>
        <taxon>Hexapoda</taxon>
        <taxon>Insecta</taxon>
        <taxon>Pterygota</taxon>
        <taxon>Neoptera</taxon>
        <taxon>Endopterygota</taxon>
        <taxon>Coleoptera</taxon>
        <taxon>Polyphaga</taxon>
        <taxon>Cucujiformia</taxon>
        <taxon>Curculionidae</taxon>
        <taxon>Dryophthorinae</taxon>
        <taxon>Rhynchophorus</taxon>
    </lineage>
</organism>
<dbReference type="Pfam" id="PF04840">
    <property type="entry name" value="Vps16_C"/>
    <property type="match status" value="1"/>
</dbReference>
<evidence type="ECO:0000256" key="5">
    <source>
        <dbReference type="ARBA" id="ARBA00023329"/>
    </source>
</evidence>
<evidence type="ECO:0000313" key="8">
    <source>
        <dbReference type="Proteomes" id="UP000625711"/>
    </source>
</evidence>
<dbReference type="OrthoDB" id="9977282at2759"/>
<dbReference type="GO" id="GO:0006886">
    <property type="term" value="P:intracellular protein transport"/>
    <property type="evidence" value="ECO:0007669"/>
    <property type="project" value="InterPro"/>
</dbReference>
<reference evidence="7" key="1">
    <citation type="submission" date="2020-08" db="EMBL/GenBank/DDBJ databases">
        <title>Genome sequencing and assembly of the red palm weevil Rhynchophorus ferrugineus.</title>
        <authorList>
            <person name="Dias G.B."/>
            <person name="Bergman C.M."/>
            <person name="Manee M."/>
        </authorList>
    </citation>
    <scope>NUCLEOTIDE SEQUENCE</scope>
    <source>
        <strain evidence="7">AA-2017</strain>
        <tissue evidence="7">Whole larva</tissue>
    </source>
</reference>
<feature type="domain" description="Vps16 C-terminal" evidence="6">
    <location>
        <begin position="92"/>
        <end position="374"/>
    </location>
</feature>
<keyword evidence="8" id="KW-1185">Reference proteome</keyword>
<accession>A0A834IXZ6</accession>
<protein>
    <recommendedName>
        <fullName evidence="6">Vps16 C-terminal domain-containing protein</fullName>
    </recommendedName>
</protein>
<evidence type="ECO:0000259" key="6">
    <source>
        <dbReference type="Pfam" id="PF04840"/>
    </source>
</evidence>
<dbReference type="InterPro" id="IPR006925">
    <property type="entry name" value="Vps16_C"/>
</dbReference>
<dbReference type="GO" id="GO:0005769">
    <property type="term" value="C:early endosome"/>
    <property type="evidence" value="ECO:0007669"/>
    <property type="project" value="UniProtKB-SubCell"/>
</dbReference>
<name>A0A834IXZ6_RHYFE</name>
<dbReference type="GO" id="GO:0007034">
    <property type="term" value="P:vacuolar transport"/>
    <property type="evidence" value="ECO:0007669"/>
    <property type="project" value="TreeGrafter"/>
</dbReference>
<dbReference type="GO" id="GO:0005770">
    <property type="term" value="C:late endosome"/>
    <property type="evidence" value="ECO:0007669"/>
    <property type="project" value="UniProtKB-SubCell"/>
</dbReference>
<evidence type="ECO:0000313" key="7">
    <source>
        <dbReference type="EMBL" id="KAF7287422.1"/>
    </source>
</evidence>